<evidence type="ECO:0000313" key="2">
    <source>
        <dbReference type="EMBL" id="OCB91587.1"/>
    </source>
</evidence>
<sequence>MRLLAVYALFLSYSFGSLDTTLDLRAVQSDGLASCPSAVEVNSTIINANGNEIQSRTFICLDDSLSTHAATTSQPRKSFNSPSELLRRSAAECKTPAPECQCGLQFGCSCSQLTPSAPEGGDCRTLIDALQVISQAGGPTFTVPSSGVLLLEFQTCAIEWINLRNAPLEYCWDELGTLVSLTDEECLIPAVSTGAACTPADGLWVLQVFRVGT</sequence>
<dbReference type="Proteomes" id="UP000757232">
    <property type="component" value="Unassembled WGS sequence"/>
</dbReference>
<feature type="chain" id="PRO_5040248043" evidence="1">
    <location>
        <begin position="17"/>
        <end position="213"/>
    </location>
</feature>
<gene>
    <name evidence="2" type="ORF">A7U60_g1158</name>
</gene>
<dbReference type="EMBL" id="LNZH02000080">
    <property type="protein sequence ID" value="OCB91587.1"/>
    <property type="molecule type" value="Genomic_DNA"/>
</dbReference>
<proteinExistence type="predicted"/>
<keyword evidence="3" id="KW-1185">Reference proteome</keyword>
<reference evidence="2" key="1">
    <citation type="submission" date="2016-06" db="EMBL/GenBank/DDBJ databases">
        <title>Draft Genome sequence of the fungus Inonotus baumii.</title>
        <authorList>
            <person name="Zhu H."/>
            <person name="Lin W."/>
        </authorList>
    </citation>
    <scope>NUCLEOTIDE SEQUENCE</scope>
    <source>
        <strain evidence="2">821</strain>
    </source>
</reference>
<comment type="caution">
    <text evidence="2">The sequence shown here is derived from an EMBL/GenBank/DDBJ whole genome shotgun (WGS) entry which is preliminary data.</text>
</comment>
<keyword evidence="1" id="KW-0732">Signal</keyword>
<protein>
    <submittedName>
        <fullName evidence="2">Uncharacterized protein</fullName>
    </submittedName>
</protein>
<name>A0A9Q5I4K0_SANBA</name>
<dbReference type="AlphaFoldDB" id="A0A9Q5I4K0"/>
<feature type="signal peptide" evidence="1">
    <location>
        <begin position="1"/>
        <end position="16"/>
    </location>
</feature>
<organism evidence="2 3">
    <name type="scientific">Sanghuangporus baumii</name>
    <name type="common">Phellinus baumii</name>
    <dbReference type="NCBI Taxonomy" id="108892"/>
    <lineage>
        <taxon>Eukaryota</taxon>
        <taxon>Fungi</taxon>
        <taxon>Dikarya</taxon>
        <taxon>Basidiomycota</taxon>
        <taxon>Agaricomycotina</taxon>
        <taxon>Agaricomycetes</taxon>
        <taxon>Hymenochaetales</taxon>
        <taxon>Hymenochaetaceae</taxon>
        <taxon>Sanghuangporus</taxon>
    </lineage>
</organism>
<accession>A0A9Q5I4K0</accession>
<evidence type="ECO:0000313" key="3">
    <source>
        <dbReference type="Proteomes" id="UP000757232"/>
    </source>
</evidence>
<evidence type="ECO:0000256" key="1">
    <source>
        <dbReference type="SAM" id="SignalP"/>
    </source>
</evidence>